<dbReference type="Proteomes" id="UP000197679">
    <property type="component" value="Chromosome"/>
</dbReference>
<reference evidence="1 2" key="1">
    <citation type="journal article" date="2017" name="Nat. Commun.">
        <title>'ARMAN' archaea depend on association with euryarchaeal host in culture and in situ.</title>
        <authorList>
            <person name="Golyshina O."/>
            <person name="Toshchakov S."/>
            <person name="Makarova K."/>
            <person name="Gavrilov S."/>
            <person name="Korzhenkov A."/>
            <person name="La Cono V."/>
            <person name="Arcadi E."/>
            <person name="Nechitaylo T."/>
            <person name="Ferrer M."/>
            <person name="Kublanov I."/>
            <person name="Wolf Y."/>
            <person name="Yakimov M."/>
            <person name="Golyshin P."/>
            <person name="Slesarev A."/>
            <person name="Kozyavkin S."/>
        </authorList>
    </citation>
    <scope>NUCLEOTIDE SEQUENCE [LARGE SCALE GENOMIC DNA]</scope>
    <source>
        <strain evidence="1 2">Mia14</strain>
    </source>
</reference>
<protein>
    <submittedName>
        <fullName evidence="1">Uncharacterized protein</fullName>
    </submittedName>
</protein>
<evidence type="ECO:0000313" key="2">
    <source>
        <dbReference type="Proteomes" id="UP000197679"/>
    </source>
</evidence>
<dbReference type="KEGG" id="marh:Mia14_0403"/>
<proteinExistence type="predicted"/>
<evidence type="ECO:0000313" key="1">
    <source>
        <dbReference type="EMBL" id="ASI13723.1"/>
    </source>
</evidence>
<gene>
    <name evidence="1" type="ORF">Mia14_0403</name>
</gene>
<keyword evidence="2" id="KW-1185">Reference proteome</keyword>
<name>A0A218NMN3_9ARCH</name>
<accession>A0A218NMN3</accession>
<sequence length="79" mass="9141">MNRLEFNVCKNCGHSVVNFNSKWLHHISRSKLLGFPHWPAGHVITLDCKWNGCKCNIPEPDHTKPSKTKLVYLGKRTDR</sequence>
<dbReference type="AlphaFoldDB" id="A0A218NMN3"/>
<dbReference type="EMBL" id="CP019964">
    <property type="protein sequence ID" value="ASI13723.1"/>
    <property type="molecule type" value="Genomic_DNA"/>
</dbReference>
<organism evidence="1 2">
    <name type="scientific">Candidatus Mancarchaeum acidiphilum</name>
    <dbReference type="NCBI Taxonomy" id="1920749"/>
    <lineage>
        <taxon>Archaea</taxon>
        <taxon>Candidatus Micrarchaeota</taxon>
        <taxon>Candidatus Mancarchaeum</taxon>
    </lineage>
</organism>